<accession>A0A1Y3GAW9</accession>
<name>A0A1Y3GAW9_9EURY</name>
<protein>
    <submittedName>
        <fullName evidence="9">Arsenite efflux pump ACR3</fullName>
    </submittedName>
</protein>
<keyword evidence="4" id="KW-1003">Cell membrane</keyword>
<dbReference type="InterPro" id="IPR038770">
    <property type="entry name" value="Na+/solute_symporter_sf"/>
</dbReference>
<dbReference type="PANTHER" id="PTHR43057:SF1">
    <property type="entry name" value="ARSENICAL-RESISTANCE PROTEIN 3"/>
    <property type="match status" value="1"/>
</dbReference>
<feature type="transmembrane region" description="Helical" evidence="8">
    <location>
        <begin position="151"/>
        <end position="175"/>
    </location>
</feature>
<dbReference type="AlphaFoldDB" id="A0A1Y3GAW9"/>
<organism evidence="9 10">
    <name type="scientific">Methanonatronarchaeum thermophilum</name>
    <dbReference type="NCBI Taxonomy" id="1927129"/>
    <lineage>
        <taxon>Archaea</taxon>
        <taxon>Methanobacteriati</taxon>
        <taxon>Methanobacteriota</taxon>
        <taxon>Methanonatronarchaeia</taxon>
        <taxon>Methanonatronarchaeales</taxon>
        <taxon>Methanonatronarchaeaceae</taxon>
        <taxon>Methanonatronarchaeum</taxon>
    </lineage>
</organism>
<dbReference type="InterPro" id="IPR004706">
    <property type="entry name" value="Arsenical-R_Acr3"/>
</dbReference>
<feature type="transmembrane region" description="Helical" evidence="8">
    <location>
        <begin position="225"/>
        <end position="242"/>
    </location>
</feature>
<dbReference type="NCBIfam" id="TIGR00832">
    <property type="entry name" value="acr3"/>
    <property type="match status" value="1"/>
</dbReference>
<dbReference type="InterPro" id="IPR002657">
    <property type="entry name" value="BilAc:Na_symport/Acr3"/>
</dbReference>
<comment type="similarity">
    <text evidence="2">Belongs to the arsenical resistance-3 (ACR3) (TC 2.A.59) family.</text>
</comment>
<dbReference type="Proteomes" id="UP000195137">
    <property type="component" value="Unassembled WGS sequence"/>
</dbReference>
<reference evidence="9 10" key="1">
    <citation type="submission" date="2016-12" db="EMBL/GenBank/DDBJ databases">
        <title>Discovery of methanogenic haloarchaea.</title>
        <authorList>
            <person name="Sorokin D.Y."/>
            <person name="Makarova K.S."/>
            <person name="Abbas B."/>
            <person name="Ferrer M."/>
            <person name="Golyshin P.N."/>
        </authorList>
    </citation>
    <scope>NUCLEOTIDE SEQUENCE [LARGE SCALE GENOMIC DNA]</scope>
    <source>
        <strain evidence="9">AMET1</strain>
    </source>
</reference>
<feature type="transmembrane region" description="Helical" evidence="8">
    <location>
        <begin position="187"/>
        <end position="204"/>
    </location>
</feature>
<evidence type="ECO:0000256" key="8">
    <source>
        <dbReference type="SAM" id="Phobius"/>
    </source>
</evidence>
<dbReference type="GO" id="GO:0015104">
    <property type="term" value="F:antimonite transmembrane transporter activity"/>
    <property type="evidence" value="ECO:0007669"/>
    <property type="project" value="TreeGrafter"/>
</dbReference>
<evidence type="ECO:0000256" key="5">
    <source>
        <dbReference type="ARBA" id="ARBA00022692"/>
    </source>
</evidence>
<comment type="subcellular location">
    <subcellularLocation>
        <location evidence="1">Cell membrane</location>
        <topology evidence="1">Multi-pass membrane protein</topology>
    </subcellularLocation>
</comment>
<keyword evidence="3" id="KW-0813">Transport</keyword>
<dbReference type="OrthoDB" id="326456at2157"/>
<dbReference type="GO" id="GO:0005886">
    <property type="term" value="C:plasma membrane"/>
    <property type="evidence" value="ECO:0007669"/>
    <property type="project" value="UniProtKB-SubCell"/>
</dbReference>
<dbReference type="EMBL" id="MRZU01000004">
    <property type="protein sequence ID" value="OUJ18549.1"/>
    <property type="molecule type" value="Genomic_DNA"/>
</dbReference>
<dbReference type="PANTHER" id="PTHR43057">
    <property type="entry name" value="ARSENITE EFFLUX TRANSPORTER"/>
    <property type="match status" value="1"/>
</dbReference>
<keyword evidence="10" id="KW-1185">Reference proteome</keyword>
<keyword evidence="6 8" id="KW-1133">Transmembrane helix</keyword>
<evidence type="ECO:0000256" key="7">
    <source>
        <dbReference type="ARBA" id="ARBA00023136"/>
    </source>
</evidence>
<dbReference type="GO" id="GO:0015105">
    <property type="term" value="F:arsenite transmembrane transporter activity"/>
    <property type="evidence" value="ECO:0007669"/>
    <property type="project" value="TreeGrafter"/>
</dbReference>
<feature type="transmembrane region" description="Helical" evidence="8">
    <location>
        <begin position="46"/>
        <end position="66"/>
    </location>
</feature>
<dbReference type="Gene3D" id="1.20.1530.20">
    <property type="match status" value="1"/>
</dbReference>
<dbReference type="PIRSF" id="PIRSF005508">
    <property type="entry name" value="Acr3"/>
    <property type="match status" value="1"/>
</dbReference>
<feature type="transmembrane region" description="Helical" evidence="8">
    <location>
        <begin position="318"/>
        <end position="339"/>
    </location>
</feature>
<evidence type="ECO:0000313" key="9">
    <source>
        <dbReference type="EMBL" id="OUJ18549.1"/>
    </source>
</evidence>
<gene>
    <name evidence="9" type="ORF">AMET1_1468</name>
</gene>
<feature type="transmembrane region" description="Helical" evidence="8">
    <location>
        <begin position="122"/>
        <end position="144"/>
    </location>
</feature>
<feature type="transmembrane region" description="Helical" evidence="8">
    <location>
        <begin position="254"/>
        <end position="277"/>
    </location>
</feature>
<evidence type="ECO:0000256" key="3">
    <source>
        <dbReference type="ARBA" id="ARBA00022448"/>
    </source>
</evidence>
<dbReference type="GO" id="GO:0015297">
    <property type="term" value="F:antiporter activity"/>
    <property type="evidence" value="ECO:0007669"/>
    <property type="project" value="InterPro"/>
</dbReference>
<feature type="transmembrane region" description="Helical" evidence="8">
    <location>
        <begin position="87"/>
        <end position="110"/>
    </location>
</feature>
<sequence>MSKHKEHQLGFFEKYLTLWVAICIIIGLAIGQLFPEITAWFEEFEYAGVSIPIAVVLFLMIYPIMVQIDFKKILEAGKSWKPITTTLFLNWAIKPFLMFGIAWLFMMIIFQPIIGIELGEELMAGMILLGVAPCTAMVLVWTYLSRANMGHALVMTAINSLTMVVLYAPLAVFLLGLEDIIVPWEQVAFGVAIYVALPLIAGYLTRWYLLNKKGEKWFNKFTKNLHYVAMTALLLTVIVIIAPQSSLIIGSPEIILLVLIPLTIQILIMFGFGYSLSKKINLTYEDASPTAIIGASNHFEVAIAMAITLFGIDHGATLAAVTGLLIEIPIMLIIVQIALKTQDWFTTKTAA</sequence>
<evidence type="ECO:0000313" key="10">
    <source>
        <dbReference type="Proteomes" id="UP000195137"/>
    </source>
</evidence>
<comment type="caution">
    <text evidence="9">The sequence shown here is derived from an EMBL/GenBank/DDBJ whole genome shotgun (WGS) entry which is preliminary data.</text>
</comment>
<keyword evidence="5 8" id="KW-0812">Transmembrane</keyword>
<feature type="transmembrane region" description="Helical" evidence="8">
    <location>
        <begin position="289"/>
        <end position="312"/>
    </location>
</feature>
<evidence type="ECO:0000256" key="2">
    <source>
        <dbReference type="ARBA" id="ARBA00010110"/>
    </source>
</evidence>
<proteinExistence type="inferred from homology"/>
<evidence type="ECO:0000256" key="4">
    <source>
        <dbReference type="ARBA" id="ARBA00022475"/>
    </source>
</evidence>
<dbReference type="RefSeq" id="WP_086637813.1">
    <property type="nucleotide sequence ID" value="NZ_MRZU01000004.1"/>
</dbReference>
<keyword evidence="7 8" id="KW-0472">Membrane</keyword>
<feature type="transmembrane region" description="Helical" evidence="8">
    <location>
        <begin position="12"/>
        <end position="34"/>
    </location>
</feature>
<evidence type="ECO:0000256" key="1">
    <source>
        <dbReference type="ARBA" id="ARBA00004651"/>
    </source>
</evidence>
<evidence type="ECO:0000256" key="6">
    <source>
        <dbReference type="ARBA" id="ARBA00022989"/>
    </source>
</evidence>
<dbReference type="Pfam" id="PF01758">
    <property type="entry name" value="SBF"/>
    <property type="match status" value="1"/>
</dbReference>